<dbReference type="PANTHER" id="PTHR35004">
    <property type="entry name" value="TRANSPOSASE RV3428C-RELATED"/>
    <property type="match status" value="1"/>
</dbReference>
<feature type="compositionally biased region" description="Basic and acidic residues" evidence="1">
    <location>
        <begin position="423"/>
        <end position="438"/>
    </location>
</feature>
<dbReference type="InterPro" id="IPR001584">
    <property type="entry name" value="Integrase_cat-core"/>
</dbReference>
<dbReference type="InterPro" id="IPR012337">
    <property type="entry name" value="RNaseH-like_sf"/>
</dbReference>
<dbReference type="AlphaFoldDB" id="A0A511VDV3"/>
<feature type="domain" description="Integrase catalytic" evidence="2">
    <location>
        <begin position="254"/>
        <end position="478"/>
    </location>
</feature>
<evidence type="ECO:0000259" key="2">
    <source>
        <dbReference type="PROSITE" id="PS50994"/>
    </source>
</evidence>
<sequence length="668" mass="76174">MEVRLTVAETAALLEITEQAVRKQIKEGVIKASIASSTSRGRPGYEISLTSLPIEAQRKYWTSNEVVAATEESPSEKEPDLSAGITYSLAELENAVGKERFQEMLAAAERRIEIIERAANPPSGMGKTEWVKHLADVYGRSVVSIYGDAKKFEEFGVVGLMRKSRLLTQGPQRTSIPFEVERFIRASYLDRKKRKPAKVRKLLEAYCETNGYDMPSRASVYRYLKDMETYEPDLCCLAREGPEAYMKKFAEKATRKEPDYVNQVWMGDHHKLDMFISHGGRAIRPWLTVWFDVCSRVVVGWCLSTSANGRTIALALRHAMLPKKVLTKDEDGNEVEETLEIGGIPAMLYIDNGEDYKAQVKAGKKHEDWELSRETRGICAQFDIKVQFATPYHPQAKAHVERWFRTFTEQFTREQPGWCGANPDERPEGFDEKKEHEQGKLKTLDEVSEEIEAYLYEYHTTKHEGIHTEPLHKHFSTPKIREGWPDERALDICLMDVESAAVTGSGIKRFSTRGKPRWFMHPELPAFAGQKVIIKYDPNRIGELLVFHPKTKKYMFTATNKELLAFDASKEDIQELHKRRANRRKVVKQLIQDAKTILLEDVVEERKAAGTQRKIGKTGNVKKGVRAAVGTEQVVKRREEESKASKMTKPVKTLNALDEYILREGTEG</sequence>
<dbReference type="InterPro" id="IPR015378">
    <property type="entry name" value="Transposase-like_Mu_C"/>
</dbReference>
<dbReference type="InterPro" id="IPR009004">
    <property type="entry name" value="Transposase_Mu_C"/>
</dbReference>
<keyword evidence="4" id="KW-1185">Reference proteome</keyword>
<organism evidence="3 4">
    <name type="scientific">Aneurinibacillus danicus</name>
    <dbReference type="NCBI Taxonomy" id="267746"/>
    <lineage>
        <taxon>Bacteria</taxon>
        <taxon>Bacillati</taxon>
        <taxon>Bacillota</taxon>
        <taxon>Bacilli</taxon>
        <taxon>Bacillales</taxon>
        <taxon>Paenibacillaceae</taxon>
        <taxon>Aneurinibacillus group</taxon>
        <taxon>Aneurinibacillus</taxon>
    </lineage>
</organism>
<dbReference type="SUPFAM" id="SSF53098">
    <property type="entry name" value="Ribonuclease H-like"/>
    <property type="match status" value="1"/>
</dbReference>
<evidence type="ECO:0000256" key="1">
    <source>
        <dbReference type="SAM" id="MobiDB-lite"/>
    </source>
</evidence>
<dbReference type="InterPro" id="IPR036397">
    <property type="entry name" value="RNaseH_sf"/>
</dbReference>
<dbReference type="SUPFAM" id="SSF50610">
    <property type="entry name" value="mu transposase, C-terminal domain"/>
    <property type="match status" value="1"/>
</dbReference>
<feature type="region of interest" description="Disordered" evidence="1">
    <location>
        <begin position="415"/>
        <end position="438"/>
    </location>
</feature>
<accession>A0A511VDV3</accession>
<dbReference type="Proteomes" id="UP000321157">
    <property type="component" value="Unassembled WGS sequence"/>
</dbReference>
<gene>
    <name evidence="3" type="ORF">ADA01nite_35980</name>
</gene>
<dbReference type="PROSITE" id="PS50994">
    <property type="entry name" value="INTEGRASE"/>
    <property type="match status" value="1"/>
</dbReference>
<dbReference type="Gene3D" id="3.30.420.10">
    <property type="entry name" value="Ribonuclease H-like superfamily/Ribonuclease H"/>
    <property type="match status" value="1"/>
</dbReference>
<name>A0A511VDV3_9BACL</name>
<evidence type="ECO:0000313" key="4">
    <source>
        <dbReference type="Proteomes" id="UP000321157"/>
    </source>
</evidence>
<dbReference type="RefSeq" id="WP_155615303.1">
    <property type="nucleotide sequence ID" value="NZ_BJXX01000168.1"/>
</dbReference>
<dbReference type="PANTHER" id="PTHR35004:SF6">
    <property type="entry name" value="TRANSPOSASE"/>
    <property type="match status" value="1"/>
</dbReference>
<proteinExistence type="predicted"/>
<dbReference type="GO" id="GO:0015074">
    <property type="term" value="P:DNA integration"/>
    <property type="evidence" value="ECO:0007669"/>
    <property type="project" value="InterPro"/>
</dbReference>
<evidence type="ECO:0000313" key="3">
    <source>
        <dbReference type="EMBL" id="GEN36138.1"/>
    </source>
</evidence>
<reference evidence="3 4" key="1">
    <citation type="submission" date="2019-07" db="EMBL/GenBank/DDBJ databases">
        <title>Whole genome shotgun sequence of Aneurinibacillus danicus NBRC 102444.</title>
        <authorList>
            <person name="Hosoyama A."/>
            <person name="Uohara A."/>
            <person name="Ohji S."/>
            <person name="Ichikawa N."/>
        </authorList>
    </citation>
    <scope>NUCLEOTIDE SEQUENCE [LARGE SCALE GENOMIC DNA]</scope>
    <source>
        <strain evidence="3 4">NBRC 102444</strain>
    </source>
</reference>
<dbReference type="Pfam" id="PF09299">
    <property type="entry name" value="Mu-transpos_C"/>
    <property type="match status" value="1"/>
</dbReference>
<dbReference type="EMBL" id="BJXX01000168">
    <property type="protein sequence ID" value="GEN36138.1"/>
    <property type="molecule type" value="Genomic_DNA"/>
</dbReference>
<comment type="caution">
    <text evidence="3">The sequence shown here is derived from an EMBL/GenBank/DDBJ whole genome shotgun (WGS) entry which is preliminary data.</text>
</comment>
<dbReference type="GO" id="GO:0003676">
    <property type="term" value="F:nucleic acid binding"/>
    <property type="evidence" value="ECO:0007669"/>
    <property type="project" value="InterPro"/>
</dbReference>
<dbReference type="Gene3D" id="1.10.10.60">
    <property type="entry name" value="Homeodomain-like"/>
    <property type="match status" value="1"/>
</dbReference>
<protein>
    <recommendedName>
        <fullName evidence="2">Integrase catalytic domain-containing protein</fullName>
    </recommendedName>
</protein>